<dbReference type="EMBL" id="OU503036">
    <property type="protein sequence ID" value="CAI9753695.1"/>
    <property type="molecule type" value="Genomic_DNA"/>
</dbReference>
<gene>
    <name evidence="2" type="ORF">FPE_LOCUS1126</name>
</gene>
<evidence type="ECO:0000259" key="1">
    <source>
        <dbReference type="PROSITE" id="PS50127"/>
    </source>
</evidence>
<accession>A0AAD1YMN4</accession>
<name>A0AAD1YMN4_9LAMI</name>
<dbReference type="Gene3D" id="3.10.110.10">
    <property type="entry name" value="Ubiquitin Conjugating Enzyme"/>
    <property type="match status" value="1"/>
</dbReference>
<feature type="domain" description="UBC core" evidence="1">
    <location>
        <begin position="1"/>
        <end position="136"/>
    </location>
</feature>
<dbReference type="PANTHER" id="PTHR24067">
    <property type="entry name" value="UBIQUITIN-CONJUGATING ENZYME E2"/>
    <property type="match status" value="1"/>
</dbReference>
<keyword evidence="3" id="KW-1185">Reference proteome</keyword>
<dbReference type="Pfam" id="PF00179">
    <property type="entry name" value="UQ_con"/>
    <property type="match status" value="1"/>
</dbReference>
<dbReference type="SMART" id="SM00212">
    <property type="entry name" value="UBCc"/>
    <property type="match status" value="1"/>
</dbReference>
<evidence type="ECO:0000313" key="3">
    <source>
        <dbReference type="Proteomes" id="UP000834106"/>
    </source>
</evidence>
<evidence type="ECO:0000313" key="2">
    <source>
        <dbReference type="EMBL" id="CAI9753695.1"/>
    </source>
</evidence>
<dbReference type="PROSITE" id="PS50127">
    <property type="entry name" value="UBC_2"/>
    <property type="match status" value="1"/>
</dbReference>
<dbReference type="SUPFAM" id="SSF54495">
    <property type="entry name" value="UBC-like"/>
    <property type="match status" value="1"/>
</dbReference>
<reference evidence="2" key="1">
    <citation type="submission" date="2023-05" db="EMBL/GenBank/DDBJ databases">
        <authorList>
            <person name="Huff M."/>
        </authorList>
    </citation>
    <scope>NUCLEOTIDE SEQUENCE</scope>
</reference>
<sequence length="136" mass="15422">MFFICGCLFHEPFLVHIKKIMCWKGSKGTPYTGGYYYGKIIFPTEYPFKPPGISMITPSGRFDPQKKLCLSTSDYHPESWNPTWSVSIILTGLLSFMMDSNPTSGSVMTTVEEKKRLAKASLAFNCKKPTFKKLFP</sequence>
<proteinExistence type="predicted"/>
<dbReference type="InterPro" id="IPR000608">
    <property type="entry name" value="UBC"/>
</dbReference>
<protein>
    <recommendedName>
        <fullName evidence="1">UBC core domain-containing protein</fullName>
    </recommendedName>
</protein>
<dbReference type="CDD" id="cd23799">
    <property type="entry name" value="UBCc_UBE2J"/>
    <property type="match status" value="1"/>
</dbReference>
<dbReference type="InterPro" id="IPR016135">
    <property type="entry name" value="UBQ-conjugating_enzyme/RWD"/>
</dbReference>
<dbReference type="AlphaFoldDB" id="A0AAD1YMN4"/>
<dbReference type="Proteomes" id="UP000834106">
    <property type="component" value="Chromosome 1"/>
</dbReference>
<dbReference type="InterPro" id="IPR050113">
    <property type="entry name" value="Ub_conjugating_enzyme"/>
</dbReference>
<organism evidence="2 3">
    <name type="scientific">Fraxinus pennsylvanica</name>
    <dbReference type="NCBI Taxonomy" id="56036"/>
    <lineage>
        <taxon>Eukaryota</taxon>
        <taxon>Viridiplantae</taxon>
        <taxon>Streptophyta</taxon>
        <taxon>Embryophyta</taxon>
        <taxon>Tracheophyta</taxon>
        <taxon>Spermatophyta</taxon>
        <taxon>Magnoliopsida</taxon>
        <taxon>eudicotyledons</taxon>
        <taxon>Gunneridae</taxon>
        <taxon>Pentapetalae</taxon>
        <taxon>asterids</taxon>
        <taxon>lamiids</taxon>
        <taxon>Lamiales</taxon>
        <taxon>Oleaceae</taxon>
        <taxon>Oleeae</taxon>
        <taxon>Fraxinus</taxon>
    </lineage>
</organism>